<name>M7MMH0_9FLAO</name>
<organism evidence="1 2">
    <name type="scientific">Xanthomarina gelatinilytica</name>
    <dbReference type="NCBI Taxonomy" id="1137281"/>
    <lineage>
        <taxon>Bacteria</taxon>
        <taxon>Pseudomonadati</taxon>
        <taxon>Bacteroidota</taxon>
        <taxon>Flavobacteriia</taxon>
        <taxon>Flavobacteriales</taxon>
        <taxon>Flavobacteriaceae</taxon>
        <taxon>Xanthomarina</taxon>
    </lineage>
</organism>
<dbReference type="Proteomes" id="UP000012024">
    <property type="component" value="Unassembled WGS sequence"/>
</dbReference>
<protein>
    <submittedName>
        <fullName evidence="1">Uncharacterized protein</fullName>
    </submittedName>
</protein>
<gene>
    <name evidence="1" type="ORF">D778_02126</name>
</gene>
<evidence type="ECO:0000313" key="2">
    <source>
        <dbReference type="Proteomes" id="UP000012024"/>
    </source>
</evidence>
<comment type="caution">
    <text evidence="1">The sequence shown here is derived from an EMBL/GenBank/DDBJ whole genome shotgun (WGS) entry which is preliminary data.</text>
</comment>
<sequence>MDIKCLKHFSIFTITNLFGKTPKFKEQESSGELMCAE</sequence>
<dbReference type="AlphaFoldDB" id="M7MMH0"/>
<dbReference type="EMBL" id="ANLA01000004">
    <property type="protein sequence ID" value="EMQ96236.1"/>
    <property type="molecule type" value="Genomic_DNA"/>
</dbReference>
<reference evidence="1 2" key="1">
    <citation type="submission" date="2012-12" db="EMBL/GenBank/DDBJ databases">
        <title>Genome assembly of Formosa sp. AK20.</title>
        <authorList>
            <person name="Kumar R."/>
            <person name="Khatri I."/>
            <person name="Vaidya B."/>
            <person name="Subramanian S."/>
            <person name="Pinnaka A."/>
        </authorList>
    </citation>
    <scope>NUCLEOTIDE SEQUENCE [LARGE SCALE GENOMIC DNA]</scope>
    <source>
        <strain evidence="1 2">AK20</strain>
    </source>
</reference>
<accession>M7MMH0</accession>
<proteinExistence type="predicted"/>
<keyword evidence="2" id="KW-1185">Reference proteome</keyword>
<evidence type="ECO:0000313" key="1">
    <source>
        <dbReference type="EMBL" id="EMQ96236.1"/>
    </source>
</evidence>